<name>A0A1I1SRX4_9GAMM</name>
<dbReference type="Gene3D" id="1.10.10.10">
    <property type="entry name" value="Winged helix-like DNA-binding domain superfamily/Winged helix DNA-binding domain"/>
    <property type="match status" value="1"/>
</dbReference>
<dbReference type="Pfam" id="PF00126">
    <property type="entry name" value="HTH_1"/>
    <property type="match status" value="1"/>
</dbReference>
<dbReference type="GO" id="GO:0003700">
    <property type="term" value="F:DNA-binding transcription factor activity"/>
    <property type="evidence" value="ECO:0007669"/>
    <property type="project" value="InterPro"/>
</dbReference>
<evidence type="ECO:0000256" key="4">
    <source>
        <dbReference type="ARBA" id="ARBA00023163"/>
    </source>
</evidence>
<evidence type="ECO:0000313" key="6">
    <source>
        <dbReference type="EMBL" id="SFD49259.1"/>
    </source>
</evidence>
<proteinExistence type="inferred from homology"/>
<dbReference type="RefSeq" id="WP_218156549.1">
    <property type="nucleotide sequence ID" value="NZ_FOLO01000062.1"/>
</dbReference>
<reference evidence="6 7" key="1">
    <citation type="submission" date="2016-10" db="EMBL/GenBank/DDBJ databases">
        <authorList>
            <person name="de Groot N.N."/>
        </authorList>
    </citation>
    <scope>NUCLEOTIDE SEQUENCE [LARGE SCALE GENOMIC DNA]</scope>
    <source>
        <strain evidence="6 7">DSM 6059</strain>
    </source>
</reference>
<dbReference type="PRINTS" id="PR00039">
    <property type="entry name" value="HTHLYSR"/>
</dbReference>
<keyword evidence="3 6" id="KW-0238">DNA-binding</keyword>
<evidence type="ECO:0000259" key="5">
    <source>
        <dbReference type="PROSITE" id="PS50931"/>
    </source>
</evidence>
<dbReference type="InterPro" id="IPR036390">
    <property type="entry name" value="WH_DNA-bd_sf"/>
</dbReference>
<dbReference type="InterPro" id="IPR050176">
    <property type="entry name" value="LTTR"/>
</dbReference>
<dbReference type="InterPro" id="IPR000847">
    <property type="entry name" value="LysR_HTH_N"/>
</dbReference>
<feature type="domain" description="HTH lysR-type" evidence="5">
    <location>
        <begin position="7"/>
        <end position="64"/>
    </location>
</feature>
<dbReference type="InterPro" id="IPR005119">
    <property type="entry name" value="LysR_subst-bd"/>
</dbReference>
<organism evidence="6 7">
    <name type="scientific">Pseudoalteromonas denitrificans DSM 6059</name>
    <dbReference type="NCBI Taxonomy" id="1123010"/>
    <lineage>
        <taxon>Bacteria</taxon>
        <taxon>Pseudomonadati</taxon>
        <taxon>Pseudomonadota</taxon>
        <taxon>Gammaproteobacteria</taxon>
        <taxon>Alteromonadales</taxon>
        <taxon>Pseudoalteromonadaceae</taxon>
        <taxon>Pseudoalteromonas</taxon>
    </lineage>
</organism>
<dbReference type="STRING" id="1123010.SAMN02745724_04673"/>
<evidence type="ECO:0000256" key="3">
    <source>
        <dbReference type="ARBA" id="ARBA00023125"/>
    </source>
</evidence>
<evidence type="ECO:0000313" key="7">
    <source>
        <dbReference type="Proteomes" id="UP000198862"/>
    </source>
</evidence>
<accession>A0A1I1SRX4</accession>
<sequence length="285" mass="31409">MKTNNKMDFELLKTFIAVVDNGSLTRAAGQVFRSQSAISMQIKRLESQLGNTLFIRDGKGLILSNDGKALVPYARRLLSLHDEALNSLKGNNTHTHIRIGCPDDYACKLLPILIKFLRKKLPKIKISVVTSNSNELRKRLDNGELDLTILTRSPNGNEGVLVYQDQGVWVCNNEDMLNKRPIVLALFESSCKFHSTVIDGLEKRNIKYDLLLETSNSNVLVELARTGQAVTVLSSRAAPTDVPIFEDPKGLPALPVAEIIVSFSGANQSFSGVSLQEIAQSLNGY</sequence>
<dbReference type="EMBL" id="FOLO01000062">
    <property type="protein sequence ID" value="SFD49259.1"/>
    <property type="molecule type" value="Genomic_DNA"/>
</dbReference>
<dbReference type="Pfam" id="PF03466">
    <property type="entry name" value="LysR_substrate"/>
    <property type="match status" value="1"/>
</dbReference>
<keyword evidence="4" id="KW-0804">Transcription</keyword>
<dbReference type="Gene3D" id="3.40.190.10">
    <property type="entry name" value="Periplasmic binding protein-like II"/>
    <property type="match status" value="2"/>
</dbReference>
<dbReference type="PANTHER" id="PTHR30579">
    <property type="entry name" value="TRANSCRIPTIONAL REGULATOR"/>
    <property type="match status" value="1"/>
</dbReference>
<keyword evidence="2" id="KW-0805">Transcription regulation</keyword>
<dbReference type="InterPro" id="IPR036388">
    <property type="entry name" value="WH-like_DNA-bd_sf"/>
</dbReference>
<dbReference type="AlphaFoldDB" id="A0A1I1SRX4"/>
<dbReference type="Proteomes" id="UP000198862">
    <property type="component" value="Unassembled WGS sequence"/>
</dbReference>
<gene>
    <name evidence="6" type="ORF">SAMN02745724_04673</name>
</gene>
<dbReference type="SUPFAM" id="SSF53850">
    <property type="entry name" value="Periplasmic binding protein-like II"/>
    <property type="match status" value="1"/>
</dbReference>
<keyword evidence="7" id="KW-1185">Reference proteome</keyword>
<dbReference type="PROSITE" id="PS50931">
    <property type="entry name" value="HTH_LYSR"/>
    <property type="match status" value="1"/>
</dbReference>
<evidence type="ECO:0000256" key="1">
    <source>
        <dbReference type="ARBA" id="ARBA00009437"/>
    </source>
</evidence>
<dbReference type="SUPFAM" id="SSF46785">
    <property type="entry name" value="Winged helix' DNA-binding domain"/>
    <property type="match status" value="1"/>
</dbReference>
<protein>
    <submittedName>
        <fullName evidence="6">DNA-binding transcriptional regulator, LysR family</fullName>
    </submittedName>
</protein>
<dbReference type="PANTHER" id="PTHR30579:SF7">
    <property type="entry name" value="HTH-TYPE TRANSCRIPTIONAL REGULATOR LRHA-RELATED"/>
    <property type="match status" value="1"/>
</dbReference>
<comment type="similarity">
    <text evidence="1">Belongs to the LysR transcriptional regulatory family.</text>
</comment>
<evidence type="ECO:0000256" key="2">
    <source>
        <dbReference type="ARBA" id="ARBA00023015"/>
    </source>
</evidence>
<dbReference type="GO" id="GO:0003677">
    <property type="term" value="F:DNA binding"/>
    <property type="evidence" value="ECO:0007669"/>
    <property type="project" value="UniProtKB-KW"/>
</dbReference>
<dbReference type="FunFam" id="1.10.10.10:FF:000001">
    <property type="entry name" value="LysR family transcriptional regulator"/>
    <property type="match status" value="1"/>
</dbReference>